<dbReference type="InterPro" id="IPR008978">
    <property type="entry name" value="HSP20-like_chaperone"/>
</dbReference>
<keyword evidence="7" id="KW-1185">Reference proteome</keyword>
<proteinExistence type="inferred from homology"/>
<dbReference type="InterPro" id="IPR007052">
    <property type="entry name" value="CS_dom"/>
</dbReference>
<dbReference type="GeneID" id="13013033"/>
<accession>I3TEF4</accession>
<gene>
    <name evidence="6" type="ordered locus">TCELL_0718</name>
</gene>
<comment type="similarity">
    <text evidence="2 3">Belongs to the small heat shock protein (HSP20) family.</text>
</comment>
<dbReference type="Pfam" id="PF00011">
    <property type="entry name" value="HSP20"/>
    <property type="match status" value="1"/>
</dbReference>
<evidence type="ECO:0000313" key="7">
    <source>
        <dbReference type="Proteomes" id="UP000005270"/>
    </source>
</evidence>
<dbReference type="FunCoup" id="I3TEF4">
    <property type="interactions" value="1"/>
</dbReference>
<dbReference type="HOGENOM" id="CLU_117605_1_0_2"/>
<dbReference type="InterPro" id="IPR044587">
    <property type="entry name" value="HSP21-like"/>
</dbReference>
<dbReference type="AlphaFoldDB" id="I3TEF4"/>
<dbReference type="CDD" id="cd06464">
    <property type="entry name" value="ACD_sHsps-like"/>
    <property type="match status" value="1"/>
</dbReference>
<dbReference type="InterPro" id="IPR002068">
    <property type="entry name" value="A-crystallin/Hsp20_dom"/>
</dbReference>
<dbReference type="EMBL" id="CP003531">
    <property type="protein sequence ID" value="AFK51142.1"/>
    <property type="molecule type" value="Genomic_DNA"/>
</dbReference>
<evidence type="ECO:0000259" key="5">
    <source>
        <dbReference type="PROSITE" id="PS51203"/>
    </source>
</evidence>
<evidence type="ECO:0000256" key="2">
    <source>
        <dbReference type="PROSITE-ProRule" id="PRU00285"/>
    </source>
</evidence>
<dbReference type="Gene3D" id="2.60.40.790">
    <property type="match status" value="1"/>
</dbReference>
<organism evidence="6 7">
    <name type="scientific">Thermogladius calderae (strain DSM 22663 / VKM B-2946 / 1633)</name>
    <dbReference type="NCBI Taxonomy" id="1184251"/>
    <lineage>
        <taxon>Archaea</taxon>
        <taxon>Thermoproteota</taxon>
        <taxon>Thermoprotei</taxon>
        <taxon>Desulfurococcales</taxon>
        <taxon>Desulfurococcaceae</taxon>
        <taxon>Thermogladius</taxon>
    </lineage>
</organism>
<dbReference type="InParanoid" id="I3TEF4"/>
<dbReference type="RefSeq" id="WP_014737392.1">
    <property type="nucleotide sequence ID" value="NC_017954.1"/>
</dbReference>
<dbReference type="PANTHER" id="PTHR46733:SF4">
    <property type="entry name" value="HEAT SHOCK PROTEIN 21, CHLOROPLASTIC"/>
    <property type="match status" value="1"/>
</dbReference>
<dbReference type="STRING" id="1184251.TCELL_0718"/>
<protein>
    <submittedName>
        <fullName evidence="6">Heat shock protein Hsp20</fullName>
    </submittedName>
</protein>
<dbReference type="GO" id="GO:0009408">
    <property type="term" value="P:response to heat"/>
    <property type="evidence" value="ECO:0007669"/>
    <property type="project" value="InterPro"/>
</dbReference>
<dbReference type="Proteomes" id="UP000005270">
    <property type="component" value="Chromosome"/>
</dbReference>
<feature type="domain" description="SHSP" evidence="4">
    <location>
        <begin position="93"/>
        <end position="191"/>
    </location>
</feature>
<evidence type="ECO:0000259" key="4">
    <source>
        <dbReference type="PROSITE" id="PS01031"/>
    </source>
</evidence>
<evidence type="ECO:0000313" key="6">
    <source>
        <dbReference type="EMBL" id="AFK51142.1"/>
    </source>
</evidence>
<dbReference type="NCBIfam" id="NF041800">
    <property type="entry name" value="Hsp20"/>
    <property type="match status" value="1"/>
</dbReference>
<dbReference type="PANTHER" id="PTHR46733">
    <property type="entry name" value="26.5 KDA HEAT SHOCK PROTEIN, MITOCHONDRIAL"/>
    <property type="match status" value="1"/>
</dbReference>
<keyword evidence="1 6" id="KW-0346">Stress response</keyword>
<dbReference type="KEGG" id="thg:TCELL_0718"/>
<name>I3TEF4_THEC1</name>
<dbReference type="PROSITE" id="PS01031">
    <property type="entry name" value="SHSP"/>
    <property type="match status" value="1"/>
</dbReference>
<sequence length="191" mass="22523">MTVVTDDWDYWRRRRRFFEDPFKYIEEMFDEMMEDIERIFREFERAPLDTKELEKRGFKLYGPYVYGFRVTIGPDGKPVIEEFGNVKRVKGRPMITEEREPLVDVFESDDEVTVVCELPGVDKDNISVEVGEDKKTLIIKASDTNRKYYKEVNLPTEVDPESAKASYKNGILEVKLKKAKVEKKGFKVKIE</sequence>
<feature type="domain" description="CS" evidence="5">
    <location>
        <begin position="98"/>
        <end position="191"/>
    </location>
</feature>
<evidence type="ECO:0000256" key="1">
    <source>
        <dbReference type="ARBA" id="ARBA00023016"/>
    </source>
</evidence>
<reference evidence="6 7" key="1">
    <citation type="journal article" date="2012" name="J. Bacteriol.">
        <title>Complete genome sequence of the hyperthermophilic cellulolytic Crenarchaeon 'Thermogladius cellulolyticus' 1633.</title>
        <authorList>
            <person name="Mardanov A.V."/>
            <person name="Kochetkova T.V."/>
            <person name="Beletsky A.V."/>
            <person name="Bonch-Osmolovskaya E.A."/>
            <person name="Ravin N.V."/>
            <person name="Skryabin K.G."/>
        </authorList>
    </citation>
    <scope>NUCLEOTIDE SEQUENCE [LARGE SCALE GENOMIC DNA]</scope>
    <source>
        <strain evidence="7">DSM 22663 / VKM B-2946 / 1633</strain>
    </source>
</reference>
<dbReference type="PROSITE" id="PS51203">
    <property type="entry name" value="CS"/>
    <property type="match status" value="1"/>
</dbReference>
<evidence type="ECO:0000256" key="3">
    <source>
        <dbReference type="RuleBase" id="RU003616"/>
    </source>
</evidence>
<dbReference type="SUPFAM" id="SSF49764">
    <property type="entry name" value="HSP20-like chaperones"/>
    <property type="match status" value="1"/>
</dbReference>
<dbReference type="eggNOG" id="arCOG01833">
    <property type="taxonomic scope" value="Archaea"/>
</dbReference>